<reference evidence="2 3" key="1">
    <citation type="journal article" date="2022" name="Nat. Genet.">
        <title>Improved pea reference genome and pan-genome highlight genomic features and evolutionary characteristics.</title>
        <authorList>
            <person name="Yang T."/>
            <person name="Liu R."/>
            <person name="Luo Y."/>
            <person name="Hu S."/>
            <person name="Wang D."/>
            <person name="Wang C."/>
            <person name="Pandey M.K."/>
            <person name="Ge S."/>
            <person name="Xu Q."/>
            <person name="Li N."/>
            <person name="Li G."/>
            <person name="Huang Y."/>
            <person name="Saxena R.K."/>
            <person name="Ji Y."/>
            <person name="Li M."/>
            <person name="Yan X."/>
            <person name="He Y."/>
            <person name="Liu Y."/>
            <person name="Wang X."/>
            <person name="Xiang C."/>
            <person name="Varshney R.K."/>
            <person name="Ding H."/>
            <person name="Gao S."/>
            <person name="Zong X."/>
        </authorList>
    </citation>
    <scope>NUCLEOTIDE SEQUENCE [LARGE SCALE GENOMIC DNA]</scope>
    <source>
        <strain evidence="2 3">cv. Zhongwan 6</strain>
    </source>
</reference>
<dbReference type="EMBL" id="JAMSHJ010000002">
    <property type="protein sequence ID" value="KAI5437415.1"/>
    <property type="molecule type" value="Genomic_DNA"/>
</dbReference>
<evidence type="ECO:0000259" key="1">
    <source>
        <dbReference type="Pfam" id="PF24924"/>
    </source>
</evidence>
<sequence length="211" mass="24421">MDIGRRNTQKYSSRRPGFMELRKFYDPVFRCFTFSSYQLFPTIDEYAYLLGMLVSDKVPFTGVEGILDSRVIAEAIHLRKSDIDDNLIIKRGIRGLIPKKFIDKDFFLPMLVAWWPLKLFFPYSYMNEAQKFWYSQASLGEWRSKGFARRRSCSPSEHASLGHFLDLAICELGLCSFKVNALSNELECLEKCLAKLTGKFWGMTAAPVQFC</sequence>
<comment type="caution">
    <text evidence="2">The sequence shown here is derived from an EMBL/GenBank/DDBJ whole genome shotgun (WGS) entry which is preliminary data.</text>
</comment>
<evidence type="ECO:0000313" key="3">
    <source>
        <dbReference type="Proteomes" id="UP001058974"/>
    </source>
</evidence>
<protein>
    <recommendedName>
        <fullName evidence="1">DUF7745 domain-containing protein</fullName>
    </recommendedName>
</protein>
<dbReference type="Proteomes" id="UP001058974">
    <property type="component" value="Chromosome 2"/>
</dbReference>
<feature type="domain" description="DUF7745" evidence="1">
    <location>
        <begin position="20"/>
        <end position="102"/>
    </location>
</feature>
<dbReference type="PANTHER" id="PTHR48201">
    <property type="entry name" value="PROTEIN, PUTATIVE-RELATED"/>
    <property type="match status" value="1"/>
</dbReference>
<dbReference type="Gramene" id="Psat02G0350600-T1">
    <property type="protein sequence ID" value="KAI5437415.1"/>
    <property type="gene ID" value="KIW84_023506"/>
</dbReference>
<organism evidence="2 3">
    <name type="scientific">Pisum sativum</name>
    <name type="common">Garden pea</name>
    <name type="synonym">Lathyrus oleraceus</name>
    <dbReference type="NCBI Taxonomy" id="3888"/>
    <lineage>
        <taxon>Eukaryota</taxon>
        <taxon>Viridiplantae</taxon>
        <taxon>Streptophyta</taxon>
        <taxon>Embryophyta</taxon>
        <taxon>Tracheophyta</taxon>
        <taxon>Spermatophyta</taxon>
        <taxon>Magnoliopsida</taxon>
        <taxon>eudicotyledons</taxon>
        <taxon>Gunneridae</taxon>
        <taxon>Pentapetalae</taxon>
        <taxon>rosids</taxon>
        <taxon>fabids</taxon>
        <taxon>Fabales</taxon>
        <taxon>Fabaceae</taxon>
        <taxon>Papilionoideae</taxon>
        <taxon>50 kb inversion clade</taxon>
        <taxon>NPAAA clade</taxon>
        <taxon>Hologalegina</taxon>
        <taxon>IRL clade</taxon>
        <taxon>Fabeae</taxon>
        <taxon>Lathyrus</taxon>
    </lineage>
</organism>
<dbReference type="AlphaFoldDB" id="A0A9D4YHM2"/>
<proteinExistence type="predicted"/>
<keyword evidence="3" id="KW-1185">Reference proteome</keyword>
<accession>A0A9D4YHM2</accession>
<dbReference type="Pfam" id="PF24924">
    <property type="entry name" value="DUF7745"/>
    <property type="match status" value="1"/>
</dbReference>
<gene>
    <name evidence="2" type="ORF">KIW84_023506</name>
</gene>
<name>A0A9D4YHM2_PEA</name>
<evidence type="ECO:0000313" key="2">
    <source>
        <dbReference type="EMBL" id="KAI5437415.1"/>
    </source>
</evidence>
<dbReference type="InterPro" id="IPR056647">
    <property type="entry name" value="DUF7745"/>
</dbReference>
<dbReference type="PANTHER" id="PTHR48201:SF12">
    <property type="entry name" value="AMINOTRANSFERASE-LIKE PLANT MOBILE DOMAIN-CONTAINING PROTEIN"/>
    <property type="match status" value="1"/>
</dbReference>